<feature type="compositionally biased region" description="Polar residues" evidence="3">
    <location>
        <begin position="119"/>
        <end position="133"/>
    </location>
</feature>
<dbReference type="CDD" id="cd00067">
    <property type="entry name" value="GAL4"/>
    <property type="match status" value="1"/>
</dbReference>
<keyword evidence="1" id="KW-0479">Metal-binding</keyword>
<proteinExistence type="predicted"/>
<dbReference type="GO" id="GO:0003677">
    <property type="term" value="F:DNA binding"/>
    <property type="evidence" value="ECO:0007669"/>
    <property type="project" value="InterPro"/>
</dbReference>
<dbReference type="Proteomes" id="UP000572754">
    <property type="component" value="Unassembled WGS sequence"/>
</dbReference>
<dbReference type="SUPFAM" id="SSF57701">
    <property type="entry name" value="Zn2/Cys6 DNA-binding domain"/>
    <property type="match status" value="1"/>
</dbReference>
<evidence type="ECO:0000256" key="3">
    <source>
        <dbReference type="SAM" id="MobiDB-lite"/>
    </source>
</evidence>
<feature type="region of interest" description="Disordered" evidence="3">
    <location>
        <begin position="99"/>
        <end position="141"/>
    </location>
</feature>
<dbReference type="EMBL" id="JAAQPE010000040">
    <property type="protein sequence ID" value="KAF5689906.1"/>
    <property type="molecule type" value="Genomic_DNA"/>
</dbReference>
<dbReference type="CDD" id="cd12148">
    <property type="entry name" value="fungal_TF_MHR"/>
    <property type="match status" value="1"/>
</dbReference>
<keyword evidence="2" id="KW-0539">Nucleus</keyword>
<dbReference type="SMART" id="SM00066">
    <property type="entry name" value="GAL4"/>
    <property type="match status" value="1"/>
</dbReference>
<dbReference type="Pfam" id="PF04082">
    <property type="entry name" value="Fungal_trans"/>
    <property type="match status" value="1"/>
</dbReference>
<dbReference type="GO" id="GO:0000981">
    <property type="term" value="F:DNA-binding transcription factor activity, RNA polymerase II-specific"/>
    <property type="evidence" value="ECO:0007669"/>
    <property type="project" value="InterPro"/>
</dbReference>
<dbReference type="PANTHER" id="PTHR46910">
    <property type="entry name" value="TRANSCRIPTION FACTOR PDR1"/>
    <property type="match status" value="1"/>
</dbReference>
<dbReference type="Pfam" id="PF00172">
    <property type="entry name" value="Zn_clus"/>
    <property type="match status" value="1"/>
</dbReference>
<dbReference type="PROSITE" id="PS00463">
    <property type="entry name" value="ZN2_CY6_FUNGAL_1"/>
    <property type="match status" value="1"/>
</dbReference>
<dbReference type="PROSITE" id="PS50048">
    <property type="entry name" value="ZN2_CY6_FUNGAL_2"/>
    <property type="match status" value="1"/>
</dbReference>
<evidence type="ECO:0000256" key="1">
    <source>
        <dbReference type="ARBA" id="ARBA00022723"/>
    </source>
</evidence>
<reference evidence="6 7" key="2">
    <citation type="submission" date="2020-05" db="EMBL/GenBank/DDBJ databases">
        <title>Identification and distribution of gene clusters putatively required for synthesis of sphingolipid metabolism inhibitors in phylogenetically diverse species of the filamentous fungus Fusarium.</title>
        <authorList>
            <person name="Kim H.-S."/>
            <person name="Busman M."/>
            <person name="Brown D.W."/>
            <person name="Divon H."/>
            <person name="Uhlig S."/>
            <person name="Proctor R.H."/>
        </authorList>
    </citation>
    <scope>NUCLEOTIDE SEQUENCE [LARGE SCALE GENOMIC DNA]</scope>
    <source>
        <strain evidence="6 7">NRRL 25331</strain>
    </source>
</reference>
<accession>A0A8H5UIW5</accession>
<comment type="caution">
    <text evidence="6">The sequence shown here is derived from an EMBL/GenBank/DDBJ whole genome shotgun (WGS) entry which is preliminary data.</text>
</comment>
<evidence type="ECO:0000313" key="7">
    <source>
        <dbReference type="Proteomes" id="UP000572754"/>
    </source>
</evidence>
<reference evidence="7" key="1">
    <citation type="journal article" date="2020" name="BMC Genomics">
        <title>Correction to: Identification and distribution of gene clusters required for synthesis of sphingolipid metabolism inhibitors in diverse species of the filamentous fungus Fusarium.</title>
        <authorList>
            <person name="Kim H.S."/>
            <person name="Lohmar J.M."/>
            <person name="Busman M."/>
            <person name="Brown D.W."/>
            <person name="Naumann T.A."/>
            <person name="Divon H.H."/>
            <person name="Lysoe E."/>
            <person name="Uhlig S."/>
            <person name="Proctor R.H."/>
        </authorList>
    </citation>
    <scope>NUCLEOTIDE SEQUENCE [LARGE SCALE GENOMIC DNA]</scope>
    <source>
        <strain evidence="7">NRRL 25331</strain>
    </source>
</reference>
<feature type="region of interest" description="Disordered" evidence="3">
    <location>
        <begin position="1"/>
        <end position="21"/>
    </location>
</feature>
<keyword evidence="4" id="KW-1133">Transmembrane helix</keyword>
<dbReference type="InterPro" id="IPR001138">
    <property type="entry name" value="Zn2Cys6_DnaBD"/>
</dbReference>
<evidence type="ECO:0000313" key="6">
    <source>
        <dbReference type="EMBL" id="KAF5689906.1"/>
    </source>
</evidence>
<protein>
    <submittedName>
        <fullName evidence="6">Fungal specific transcription factor factor domain-containing protein</fullName>
    </submittedName>
</protein>
<gene>
    <name evidence="6" type="ORF">FCIRC_1140</name>
</gene>
<dbReference type="GO" id="GO:0008270">
    <property type="term" value="F:zinc ion binding"/>
    <property type="evidence" value="ECO:0007669"/>
    <property type="project" value="InterPro"/>
</dbReference>
<evidence type="ECO:0000259" key="5">
    <source>
        <dbReference type="PROSITE" id="PS50048"/>
    </source>
</evidence>
<name>A0A8H5UIW5_FUSCI</name>
<evidence type="ECO:0000256" key="4">
    <source>
        <dbReference type="SAM" id="Phobius"/>
    </source>
</evidence>
<keyword evidence="4" id="KW-0472">Membrane</keyword>
<dbReference type="InterPro" id="IPR036864">
    <property type="entry name" value="Zn2-C6_fun-type_DNA-bd_sf"/>
</dbReference>
<evidence type="ECO:0000256" key="2">
    <source>
        <dbReference type="ARBA" id="ARBA00023242"/>
    </source>
</evidence>
<dbReference type="InterPro" id="IPR007219">
    <property type="entry name" value="XnlR_reg_dom"/>
</dbReference>
<organism evidence="6 7">
    <name type="scientific">Fusarium circinatum</name>
    <name type="common">Pitch canker fungus</name>
    <name type="synonym">Gibberella circinata</name>
    <dbReference type="NCBI Taxonomy" id="48490"/>
    <lineage>
        <taxon>Eukaryota</taxon>
        <taxon>Fungi</taxon>
        <taxon>Dikarya</taxon>
        <taxon>Ascomycota</taxon>
        <taxon>Pezizomycotina</taxon>
        <taxon>Sordariomycetes</taxon>
        <taxon>Hypocreomycetidae</taxon>
        <taxon>Hypocreales</taxon>
        <taxon>Nectriaceae</taxon>
        <taxon>Fusarium</taxon>
        <taxon>Fusarium fujikuroi species complex</taxon>
    </lineage>
</organism>
<sequence length="695" mass="77812">MDNGGQLEASGLSNGPEWPTELPDANRRACDACRARKVRCDRESPCAHCINAKIVCVYTPVPAPKKRTRILLTPQYERKIDLIDSRLERAIGLLEKLRPSEPFNDSSRSPRNPRASDKAPSSVSTPASDSTQPKRAHGQVVKGDSSLAAHSAFANEFLQKVAATDSLQDSSPELCDTLDELSSILTKEAVAGHELAYPHARPIQGASLPEYEMPPFKKAIALIRLAKGVSWIYQFLPFQRFTDMCLDVYFNDNRFEANFTTVNAGLYSLFWDYSFHVVGEERDEYVAHAHLCRDNLETVLSNLPLHLPATSDTILALLFGASYAIELSKPSLSWTLLVSMKNDKQEDFQYKQFLFWSIYFIDKSLSLRLGRPSTIPDWDITVPQPSINDSVSEAVLAYFAISIETARCQGNIYEMLYAPNAMAQPDEVKQSRVEALVSDLQNLDAKIWEANTKWFDEAKKESGEDLMNFFYISDKVLRLSLLTLVHRAAPPITGSNTTFNYNCVAAARATLEKHEECIAHIHRSATPYLATYIHWTLLFSPFIPFIVIFCHVIETQDEADLNRLQDFVTSIESASSISEPAAKIQRLFQVLYKIAMAYLKFRHSTSLVDGCQDSSKIDGYLDALGFSSTSSGISSRPDHLLAQRGNSNMEVENNGRTGLDTLSGDLRAMNPMMWTSNSAELEEWLGNNEFMTGLM</sequence>
<keyword evidence="7" id="KW-1185">Reference proteome</keyword>
<keyword evidence="4" id="KW-0812">Transmembrane</keyword>
<dbReference type="AlphaFoldDB" id="A0A8H5UIW5"/>
<dbReference type="GO" id="GO:0006351">
    <property type="term" value="P:DNA-templated transcription"/>
    <property type="evidence" value="ECO:0007669"/>
    <property type="project" value="InterPro"/>
</dbReference>
<dbReference type="Gene3D" id="4.10.240.10">
    <property type="entry name" value="Zn(2)-C6 fungal-type DNA-binding domain"/>
    <property type="match status" value="1"/>
</dbReference>
<dbReference type="InterPro" id="IPR050987">
    <property type="entry name" value="AtrR-like"/>
</dbReference>
<feature type="transmembrane region" description="Helical" evidence="4">
    <location>
        <begin position="532"/>
        <end position="553"/>
    </location>
</feature>
<feature type="domain" description="Zn(2)-C6 fungal-type" evidence="5">
    <location>
        <begin position="29"/>
        <end position="58"/>
    </location>
</feature>
<dbReference type="SMART" id="SM00906">
    <property type="entry name" value="Fungal_trans"/>
    <property type="match status" value="1"/>
</dbReference>
<dbReference type="PANTHER" id="PTHR46910:SF5">
    <property type="entry name" value="ZN(II)2CYS6 TRANSCRIPTION FACTOR (EUROFUNG)"/>
    <property type="match status" value="1"/>
</dbReference>